<dbReference type="InterPro" id="IPR002347">
    <property type="entry name" value="SDR_fam"/>
</dbReference>
<dbReference type="GO" id="GO:0016491">
    <property type="term" value="F:oxidoreductase activity"/>
    <property type="evidence" value="ECO:0007669"/>
    <property type="project" value="UniProtKB-KW"/>
</dbReference>
<dbReference type="InterPro" id="IPR020904">
    <property type="entry name" value="Sc_DH/Rdtase_CS"/>
</dbReference>
<keyword evidence="4" id="KW-1185">Reference proteome</keyword>
<dbReference type="PROSITE" id="PS00061">
    <property type="entry name" value="ADH_SHORT"/>
    <property type="match status" value="1"/>
</dbReference>
<dbReference type="PANTHER" id="PTHR42760">
    <property type="entry name" value="SHORT-CHAIN DEHYDROGENASES/REDUCTASES FAMILY MEMBER"/>
    <property type="match status" value="1"/>
</dbReference>
<evidence type="ECO:0000313" key="3">
    <source>
        <dbReference type="EMBL" id="MFD2201831.1"/>
    </source>
</evidence>
<organism evidence="3 4">
    <name type="scientific">Shivajiella indica</name>
    <dbReference type="NCBI Taxonomy" id="872115"/>
    <lineage>
        <taxon>Bacteria</taxon>
        <taxon>Pseudomonadati</taxon>
        <taxon>Bacteroidota</taxon>
        <taxon>Cytophagia</taxon>
        <taxon>Cytophagales</taxon>
        <taxon>Cyclobacteriaceae</taxon>
        <taxon>Shivajiella</taxon>
    </lineage>
</organism>
<accession>A0ABW5B9F9</accession>
<dbReference type="EMBL" id="JBHUIV010000016">
    <property type="protein sequence ID" value="MFD2201831.1"/>
    <property type="molecule type" value="Genomic_DNA"/>
</dbReference>
<evidence type="ECO:0000256" key="2">
    <source>
        <dbReference type="ARBA" id="ARBA00023002"/>
    </source>
</evidence>
<dbReference type="PRINTS" id="PR00080">
    <property type="entry name" value="SDRFAMILY"/>
</dbReference>
<comment type="similarity">
    <text evidence="1">Belongs to the short-chain dehydrogenases/reductases (SDR) family.</text>
</comment>
<dbReference type="PANTHER" id="PTHR42760:SF133">
    <property type="entry name" value="3-OXOACYL-[ACYL-CARRIER-PROTEIN] REDUCTASE"/>
    <property type="match status" value="1"/>
</dbReference>
<dbReference type="Pfam" id="PF13561">
    <property type="entry name" value="adh_short_C2"/>
    <property type="match status" value="1"/>
</dbReference>
<sequence>MNTEGFLTNKVCIVTGASKGIGFATVKKFAEAGAIVYANVRNQDSIFDKLSELSEKFPDLKIQFYDVTKAEEVKNAVMEVKKNEGRIDVLVNNAGEVSYELLAMLNYDKLTSMLDTNVVAVIRLTQLVSRIMSRQKSGSIINISSIVGVKGVKGQLSYAATKGAVNAITLSAAKELAEFSIRVNAVAPGMVATDRLKNVMEVKFSNRLDDIGFGRMAEPEEVADVCLFLASDMSKYVTGQIIGVDGGTVL</sequence>
<keyword evidence="2 3" id="KW-0560">Oxidoreductase</keyword>
<dbReference type="SUPFAM" id="SSF51735">
    <property type="entry name" value="NAD(P)-binding Rossmann-fold domains"/>
    <property type="match status" value="1"/>
</dbReference>
<dbReference type="Gene3D" id="3.40.50.720">
    <property type="entry name" value="NAD(P)-binding Rossmann-like Domain"/>
    <property type="match status" value="1"/>
</dbReference>
<gene>
    <name evidence="3" type="ORF">ACFSKV_09645</name>
</gene>
<dbReference type="PRINTS" id="PR00081">
    <property type="entry name" value="GDHRDH"/>
</dbReference>
<reference evidence="4" key="1">
    <citation type="journal article" date="2019" name="Int. J. Syst. Evol. Microbiol.">
        <title>The Global Catalogue of Microorganisms (GCM) 10K type strain sequencing project: providing services to taxonomists for standard genome sequencing and annotation.</title>
        <authorList>
            <consortium name="The Broad Institute Genomics Platform"/>
            <consortium name="The Broad Institute Genome Sequencing Center for Infectious Disease"/>
            <person name="Wu L."/>
            <person name="Ma J."/>
        </authorList>
    </citation>
    <scope>NUCLEOTIDE SEQUENCE [LARGE SCALE GENOMIC DNA]</scope>
    <source>
        <strain evidence="4">KCTC 19812</strain>
    </source>
</reference>
<evidence type="ECO:0000256" key="1">
    <source>
        <dbReference type="ARBA" id="ARBA00006484"/>
    </source>
</evidence>
<proteinExistence type="inferred from homology"/>
<comment type="caution">
    <text evidence="3">The sequence shown here is derived from an EMBL/GenBank/DDBJ whole genome shotgun (WGS) entry which is preliminary data.</text>
</comment>
<evidence type="ECO:0000313" key="4">
    <source>
        <dbReference type="Proteomes" id="UP001597414"/>
    </source>
</evidence>
<dbReference type="EC" id="1.1.1.-" evidence="3"/>
<dbReference type="RefSeq" id="WP_380801887.1">
    <property type="nucleotide sequence ID" value="NZ_JBHUIV010000016.1"/>
</dbReference>
<dbReference type="Proteomes" id="UP001597414">
    <property type="component" value="Unassembled WGS sequence"/>
</dbReference>
<protein>
    <submittedName>
        <fullName evidence="3">SDR family NAD(P)-dependent oxidoreductase</fullName>
        <ecNumber evidence="3">1.1.1.-</ecNumber>
    </submittedName>
</protein>
<name>A0ABW5B9F9_9BACT</name>
<dbReference type="InterPro" id="IPR036291">
    <property type="entry name" value="NAD(P)-bd_dom_sf"/>
</dbReference>